<proteinExistence type="predicted"/>
<dbReference type="AlphaFoldDB" id="A0A0F8YII4"/>
<gene>
    <name evidence="2" type="ORF">LCGC14_2815720</name>
</gene>
<keyword evidence="1" id="KW-1133">Transmembrane helix</keyword>
<accession>A0A0F8YII4</accession>
<sequence>METKKWYKSLGEWAAIGIPFVALVLPILSQAELGKFITAESAGLSEWLTALGVLIGSALAFYGRWRARTKITA</sequence>
<keyword evidence="1" id="KW-0812">Transmembrane</keyword>
<protein>
    <recommendedName>
        <fullName evidence="3">Holin</fullName>
    </recommendedName>
</protein>
<evidence type="ECO:0000313" key="2">
    <source>
        <dbReference type="EMBL" id="KKK81213.1"/>
    </source>
</evidence>
<feature type="transmembrane region" description="Helical" evidence="1">
    <location>
        <begin position="47"/>
        <end position="65"/>
    </location>
</feature>
<evidence type="ECO:0008006" key="3">
    <source>
        <dbReference type="Google" id="ProtNLM"/>
    </source>
</evidence>
<comment type="caution">
    <text evidence="2">The sequence shown here is derived from an EMBL/GenBank/DDBJ whole genome shotgun (WGS) entry which is preliminary data.</text>
</comment>
<keyword evidence="1" id="KW-0472">Membrane</keyword>
<name>A0A0F8YII4_9ZZZZ</name>
<organism evidence="2">
    <name type="scientific">marine sediment metagenome</name>
    <dbReference type="NCBI Taxonomy" id="412755"/>
    <lineage>
        <taxon>unclassified sequences</taxon>
        <taxon>metagenomes</taxon>
        <taxon>ecological metagenomes</taxon>
    </lineage>
</organism>
<reference evidence="2" key="1">
    <citation type="journal article" date="2015" name="Nature">
        <title>Complex archaea that bridge the gap between prokaryotes and eukaryotes.</title>
        <authorList>
            <person name="Spang A."/>
            <person name="Saw J.H."/>
            <person name="Jorgensen S.L."/>
            <person name="Zaremba-Niedzwiedzka K."/>
            <person name="Martijn J."/>
            <person name="Lind A.E."/>
            <person name="van Eijk R."/>
            <person name="Schleper C."/>
            <person name="Guy L."/>
            <person name="Ettema T.J."/>
        </authorList>
    </citation>
    <scope>NUCLEOTIDE SEQUENCE</scope>
</reference>
<evidence type="ECO:0000256" key="1">
    <source>
        <dbReference type="SAM" id="Phobius"/>
    </source>
</evidence>
<dbReference type="EMBL" id="LAZR01053225">
    <property type="protein sequence ID" value="KKK81213.1"/>
    <property type="molecule type" value="Genomic_DNA"/>
</dbReference>